<name>A0ABQ3VS38_9CHLR</name>
<evidence type="ECO:0000313" key="2">
    <source>
        <dbReference type="Proteomes" id="UP000635565"/>
    </source>
</evidence>
<keyword evidence="2" id="KW-1185">Reference proteome</keyword>
<dbReference type="EMBL" id="BNJJ01000022">
    <property type="protein sequence ID" value="GHO88203.1"/>
    <property type="molecule type" value="Genomic_DNA"/>
</dbReference>
<gene>
    <name evidence="1" type="ORF">KSZ_62090</name>
</gene>
<proteinExistence type="predicted"/>
<organism evidence="1 2">
    <name type="scientific">Dictyobacter formicarum</name>
    <dbReference type="NCBI Taxonomy" id="2778368"/>
    <lineage>
        <taxon>Bacteria</taxon>
        <taxon>Bacillati</taxon>
        <taxon>Chloroflexota</taxon>
        <taxon>Ktedonobacteria</taxon>
        <taxon>Ktedonobacterales</taxon>
        <taxon>Dictyobacteraceae</taxon>
        <taxon>Dictyobacter</taxon>
    </lineage>
</organism>
<protein>
    <submittedName>
        <fullName evidence="1">Uncharacterized protein</fullName>
    </submittedName>
</protein>
<dbReference type="Proteomes" id="UP000635565">
    <property type="component" value="Unassembled WGS sequence"/>
</dbReference>
<evidence type="ECO:0000313" key="1">
    <source>
        <dbReference type="EMBL" id="GHO88203.1"/>
    </source>
</evidence>
<accession>A0ABQ3VS38</accession>
<sequence>MFDDLTTTQAELIGHVRAACQAIKFLRNVEPLECLPSKEHYEEWSRHMNALNTARTRLGMAAEYLHSDLNSFNDAVISAKKSGEERGIIIDYGDDAYDPDQLE</sequence>
<comment type="caution">
    <text evidence="1">The sequence shown here is derived from an EMBL/GenBank/DDBJ whole genome shotgun (WGS) entry which is preliminary data.</text>
</comment>
<reference evidence="1 2" key="1">
    <citation type="journal article" date="2021" name="Int. J. Syst. Evol. Microbiol.">
        <title>Reticulibacter mediterranei gen. nov., sp. nov., within the new family Reticulibacteraceae fam. nov., and Ktedonospora formicarum gen. nov., sp. nov., Ktedonobacter robiniae sp. nov., Dictyobacter formicarum sp. nov. and Dictyobacter arantiisoli sp. nov., belonging to the class Ktedonobacteria.</title>
        <authorList>
            <person name="Yabe S."/>
            <person name="Zheng Y."/>
            <person name="Wang C.M."/>
            <person name="Sakai Y."/>
            <person name="Abe K."/>
            <person name="Yokota A."/>
            <person name="Donadio S."/>
            <person name="Cavaletti L."/>
            <person name="Monciardini P."/>
        </authorList>
    </citation>
    <scope>NUCLEOTIDE SEQUENCE [LARGE SCALE GENOMIC DNA]</scope>
    <source>
        <strain evidence="1 2">SOSP1-9</strain>
    </source>
</reference>